<dbReference type="Pfam" id="PF01177">
    <property type="entry name" value="Asp_Glu_race"/>
    <property type="match status" value="1"/>
</dbReference>
<proteinExistence type="inferred from homology"/>
<dbReference type="SUPFAM" id="SSF53681">
    <property type="entry name" value="Aspartate/glutamate racemase"/>
    <property type="match status" value="2"/>
</dbReference>
<dbReference type="InterPro" id="IPR004380">
    <property type="entry name" value="Asp_race"/>
</dbReference>
<evidence type="ECO:0008006" key="5">
    <source>
        <dbReference type="Google" id="ProtNLM"/>
    </source>
</evidence>
<evidence type="ECO:0000313" key="4">
    <source>
        <dbReference type="Proteomes" id="UP000615755"/>
    </source>
</evidence>
<keyword evidence="2" id="KW-0413">Isomerase</keyword>
<dbReference type="Gene3D" id="3.40.50.1860">
    <property type="match status" value="2"/>
</dbReference>
<accession>A0ABR9E7L4</accession>
<dbReference type="InterPro" id="IPR015942">
    <property type="entry name" value="Asp/Glu/hydantoin_racemase"/>
</dbReference>
<sequence>MNTIGIIGGTGPSATAQFYLDLQRHFTGTKYRPNILINSISVPHILEHGILLNGASVDPYKDILVNAAINLEKSGATFLVLPCNTLSYFIDDIKRAVNIPVLNIINLAIKALAHSQITKAGLLATSQTLNYGLYTKAARSYDIELILPNSRHQHDLDKLILAQVSHAPTLATTKTPELLIKITKDLAQHGAQNIVLGCTDLPRPANLPLIDPLLLLTQESIKLLSQQSLKV</sequence>
<dbReference type="EMBL" id="AQGV01000011">
    <property type="protein sequence ID" value="MBE0366987.1"/>
    <property type="molecule type" value="Genomic_DNA"/>
</dbReference>
<evidence type="ECO:0000256" key="2">
    <source>
        <dbReference type="ARBA" id="ARBA00023235"/>
    </source>
</evidence>
<dbReference type="NCBIfam" id="TIGR00035">
    <property type="entry name" value="asp_race"/>
    <property type="match status" value="1"/>
</dbReference>
<evidence type="ECO:0000313" key="3">
    <source>
        <dbReference type="EMBL" id="MBE0366987.1"/>
    </source>
</evidence>
<comment type="caution">
    <text evidence="3">The sequence shown here is derived from an EMBL/GenBank/DDBJ whole genome shotgun (WGS) entry which is preliminary data.</text>
</comment>
<dbReference type="PANTHER" id="PTHR21198">
    <property type="entry name" value="GLUTAMATE RACEMASE"/>
    <property type="match status" value="1"/>
</dbReference>
<protein>
    <recommendedName>
        <fullName evidence="5">Aspartate racemase</fullName>
    </recommendedName>
</protein>
<gene>
    <name evidence="3" type="ORF">PAUR_a0271</name>
</gene>
<name>A0ABR9E7L4_9GAMM</name>
<dbReference type="RefSeq" id="WP_192506461.1">
    <property type="nucleotide sequence ID" value="NZ_AQGV01000011.1"/>
</dbReference>
<dbReference type="Proteomes" id="UP000615755">
    <property type="component" value="Unassembled WGS sequence"/>
</dbReference>
<dbReference type="InterPro" id="IPR001920">
    <property type="entry name" value="Asp/Glu_race"/>
</dbReference>
<dbReference type="PANTHER" id="PTHR21198:SF7">
    <property type="entry name" value="ASPARTATE-GLUTAMATE RACEMASE FAMILY"/>
    <property type="match status" value="1"/>
</dbReference>
<evidence type="ECO:0000256" key="1">
    <source>
        <dbReference type="ARBA" id="ARBA00007847"/>
    </source>
</evidence>
<comment type="similarity">
    <text evidence="1">Belongs to the aspartate/glutamate racemases family.</text>
</comment>
<organism evidence="3 4">
    <name type="scientific">Pseudoalteromonas aurantia 208</name>
    <dbReference type="NCBI Taxonomy" id="1314867"/>
    <lineage>
        <taxon>Bacteria</taxon>
        <taxon>Pseudomonadati</taxon>
        <taxon>Pseudomonadota</taxon>
        <taxon>Gammaproteobacteria</taxon>
        <taxon>Alteromonadales</taxon>
        <taxon>Pseudoalteromonadaceae</taxon>
        <taxon>Pseudoalteromonas</taxon>
    </lineage>
</organism>
<reference evidence="3 4" key="1">
    <citation type="submission" date="2015-03" db="EMBL/GenBank/DDBJ databases">
        <title>Genome sequence of Pseudoalteromonas aurantia.</title>
        <authorList>
            <person name="Xie B.-B."/>
            <person name="Rong J.-C."/>
            <person name="Qin Q.-L."/>
            <person name="Zhang Y.-Z."/>
        </authorList>
    </citation>
    <scope>NUCLEOTIDE SEQUENCE [LARGE SCALE GENOMIC DNA]</scope>
    <source>
        <strain evidence="3 4">208</strain>
    </source>
</reference>
<keyword evidence="4" id="KW-1185">Reference proteome</keyword>